<dbReference type="Proteomes" id="UP001242995">
    <property type="component" value="Unassembled WGS sequence"/>
</dbReference>
<evidence type="ECO:0000313" key="3">
    <source>
        <dbReference type="EMBL" id="MDQ0180451.1"/>
    </source>
</evidence>
<evidence type="ECO:0000313" key="5">
    <source>
        <dbReference type="Proteomes" id="UP001242995"/>
    </source>
</evidence>
<evidence type="ECO:0008006" key="6">
    <source>
        <dbReference type="Google" id="ProtNLM"/>
    </source>
</evidence>
<accession>A0AAW8DIT9</accession>
<sequence>MSTMTPGVRKALIAGGIAVVLSGGGVAAVWAAGQIIPAYVVSATPTSTASPATPSPGATSPATPSPGATSPATPSPGKARPFPVLPRGIAGPGIHGEFTVKNKDGSYTTLVSQRGIVQSVSDSSISVKSEDGFTQSYAITSSTTIVKLPASGTGTQGRRPSPQTIKATDLKTGDTVAVSGTKSGTTVTATRIIAGTLPAAPSDGGRRLGSGSVSS</sequence>
<dbReference type="Proteomes" id="UP001230951">
    <property type="component" value="Unassembled WGS sequence"/>
</dbReference>
<protein>
    <recommendedName>
        <fullName evidence="6">DUF5666 domain-containing protein</fullName>
    </recommendedName>
</protein>
<dbReference type="RefSeq" id="WP_306961323.1">
    <property type="nucleotide sequence ID" value="NZ_JAUSRG010000005.1"/>
</dbReference>
<dbReference type="EMBL" id="JAUSTF010000003">
    <property type="protein sequence ID" value="MDQ0180451.1"/>
    <property type="molecule type" value="Genomic_DNA"/>
</dbReference>
<dbReference type="AlphaFoldDB" id="A0AAW8DIT9"/>
<feature type="compositionally biased region" description="Low complexity" evidence="1">
    <location>
        <begin position="46"/>
        <end position="77"/>
    </location>
</feature>
<name>A0AAW8DIT9_9MICC</name>
<organism evidence="2 5">
    <name type="scientific">Arthrobacter bambusae</name>
    <dbReference type="NCBI Taxonomy" id="1338426"/>
    <lineage>
        <taxon>Bacteria</taxon>
        <taxon>Bacillati</taxon>
        <taxon>Actinomycetota</taxon>
        <taxon>Actinomycetes</taxon>
        <taxon>Micrococcales</taxon>
        <taxon>Micrococcaceae</taxon>
        <taxon>Arthrobacter</taxon>
    </lineage>
</organism>
<keyword evidence="4" id="KW-1185">Reference proteome</keyword>
<evidence type="ECO:0000313" key="4">
    <source>
        <dbReference type="Proteomes" id="UP001230951"/>
    </source>
</evidence>
<evidence type="ECO:0000256" key="1">
    <source>
        <dbReference type="SAM" id="MobiDB-lite"/>
    </source>
</evidence>
<gene>
    <name evidence="2" type="ORF">J2S90_002285</name>
    <name evidence="3" type="ORF">J2S93_001873</name>
</gene>
<proteinExistence type="predicted"/>
<dbReference type="EMBL" id="JAUSRG010000005">
    <property type="protein sequence ID" value="MDP9905319.1"/>
    <property type="molecule type" value="Genomic_DNA"/>
</dbReference>
<reference evidence="2 4" key="1">
    <citation type="submission" date="2023-07" db="EMBL/GenBank/DDBJ databases">
        <title>Sorghum-associated microbial communities from plants grown in Nebraska, USA.</title>
        <authorList>
            <person name="Schachtman D."/>
        </authorList>
    </citation>
    <scope>NUCLEOTIDE SEQUENCE</scope>
    <source>
        <strain evidence="2">DS1006</strain>
        <strain evidence="3 4">DS1016</strain>
    </source>
</reference>
<feature type="region of interest" description="Disordered" evidence="1">
    <location>
        <begin position="46"/>
        <end position="88"/>
    </location>
</feature>
<comment type="caution">
    <text evidence="2">The sequence shown here is derived from an EMBL/GenBank/DDBJ whole genome shotgun (WGS) entry which is preliminary data.</text>
</comment>
<evidence type="ECO:0000313" key="2">
    <source>
        <dbReference type="EMBL" id="MDP9905319.1"/>
    </source>
</evidence>